<dbReference type="EMBL" id="JBDFQZ010000008">
    <property type="protein sequence ID" value="KAK9697923.1"/>
    <property type="molecule type" value="Genomic_DNA"/>
</dbReference>
<organism evidence="1 2">
    <name type="scientific">Saponaria officinalis</name>
    <name type="common">Common soapwort</name>
    <name type="synonym">Lychnis saponaria</name>
    <dbReference type="NCBI Taxonomy" id="3572"/>
    <lineage>
        <taxon>Eukaryota</taxon>
        <taxon>Viridiplantae</taxon>
        <taxon>Streptophyta</taxon>
        <taxon>Embryophyta</taxon>
        <taxon>Tracheophyta</taxon>
        <taxon>Spermatophyta</taxon>
        <taxon>Magnoliopsida</taxon>
        <taxon>eudicotyledons</taxon>
        <taxon>Gunneridae</taxon>
        <taxon>Pentapetalae</taxon>
        <taxon>Caryophyllales</taxon>
        <taxon>Caryophyllaceae</taxon>
        <taxon>Caryophylleae</taxon>
        <taxon>Saponaria</taxon>
    </lineage>
</organism>
<dbReference type="Proteomes" id="UP001443914">
    <property type="component" value="Unassembled WGS sequence"/>
</dbReference>
<gene>
    <name evidence="1" type="ORF">RND81_08G069900</name>
</gene>
<comment type="caution">
    <text evidence="1">The sequence shown here is derived from an EMBL/GenBank/DDBJ whole genome shotgun (WGS) entry which is preliminary data.</text>
</comment>
<evidence type="ECO:0000313" key="2">
    <source>
        <dbReference type="Proteomes" id="UP001443914"/>
    </source>
</evidence>
<evidence type="ECO:0000313" key="1">
    <source>
        <dbReference type="EMBL" id="KAK9697923.1"/>
    </source>
</evidence>
<proteinExistence type="predicted"/>
<accession>A0AAW1J4H3</accession>
<protein>
    <submittedName>
        <fullName evidence="1">Uncharacterized protein</fullName>
    </submittedName>
</protein>
<reference evidence="1" key="1">
    <citation type="submission" date="2024-03" db="EMBL/GenBank/DDBJ databases">
        <title>WGS assembly of Saponaria officinalis var. Norfolk2.</title>
        <authorList>
            <person name="Jenkins J."/>
            <person name="Shu S."/>
            <person name="Grimwood J."/>
            <person name="Barry K."/>
            <person name="Goodstein D."/>
            <person name="Schmutz J."/>
            <person name="Leebens-Mack J."/>
            <person name="Osbourn A."/>
        </authorList>
    </citation>
    <scope>NUCLEOTIDE SEQUENCE [LARGE SCALE GENOMIC DNA]</scope>
    <source>
        <strain evidence="1">JIC</strain>
    </source>
</reference>
<name>A0AAW1J4H3_SAPOF</name>
<sequence>MKTVSEFFSKHDIKVPCMNSSYVIPKRERRGRLEMTNLHHFQVEVFLCLIDQILHEFENRFDETSKEFLDVCHALVFEIDLLVLIVRSSFDLLNSILLNFPTRTYCFLNVN</sequence>
<dbReference type="AlphaFoldDB" id="A0AAW1J4H3"/>
<keyword evidence="2" id="KW-1185">Reference proteome</keyword>